<evidence type="ECO:0000256" key="3">
    <source>
        <dbReference type="ARBA" id="ARBA00023276"/>
    </source>
</evidence>
<dbReference type="AlphaFoldDB" id="A0A9X1HZE2"/>
<dbReference type="GO" id="GO:0009523">
    <property type="term" value="C:photosystem II"/>
    <property type="evidence" value="ECO:0007669"/>
    <property type="project" value="UniProtKB-KW"/>
</dbReference>
<keyword evidence="8" id="KW-1185">Reference proteome</keyword>
<dbReference type="SUPFAM" id="SSF110296">
    <property type="entry name" value="Oligoxyloglucan reducing end-specific cellobiohydrolase"/>
    <property type="match status" value="1"/>
</dbReference>
<evidence type="ECO:0000313" key="8">
    <source>
        <dbReference type="Proteomes" id="UP001139199"/>
    </source>
</evidence>
<feature type="domain" description="Photosynthesis system II assembly factor Ycf48/Hcf136-like" evidence="5">
    <location>
        <begin position="32"/>
        <end position="158"/>
    </location>
</feature>
<accession>A0A9X1HZE2</accession>
<dbReference type="InterPro" id="IPR028203">
    <property type="entry name" value="PSII_CF48-like_dom"/>
</dbReference>
<dbReference type="GO" id="GO:0015979">
    <property type="term" value="P:photosynthesis"/>
    <property type="evidence" value="ECO:0007669"/>
    <property type="project" value="UniProtKB-KW"/>
</dbReference>
<feature type="signal peptide" evidence="4">
    <location>
        <begin position="1"/>
        <end position="17"/>
    </location>
</feature>
<dbReference type="PANTHER" id="PTHR47199">
    <property type="entry name" value="PHOTOSYSTEM II STABILITY/ASSEMBLY FACTOR HCF136, CHLOROPLASTIC"/>
    <property type="match status" value="1"/>
</dbReference>
<sequence length="424" mass="46867">MKNILILMLLTYNITHAQLSWEALPDAISNPNGQRFDDIFFLNNNLGWAANGYYAAIYKTTDGGASWTQQLSESDLGGDYYFRNVEFLNENIGFVGTLNSTLLKTEDGGNTWNIIDNITPNPPAICGLETIGTSTIYGCGAYFTPAQIIKSTDSGNTWVTTDMSAHANALVEIKFLTETTGFVAGRNAQGATLLKTTDGGVTWTEIFNSGIQGEYLWKLQILTNNPNIMFGSISSVSPHPGKLIKSEDGGITWQMYDAPETNIQAVGFISETRGWMSGHNTRIHETNDGGQTWTDTGIGSNLNRIIILNSSLAYASGTTLYKLDETTLSNTTLDSSEKFNLNVSLKNNPVYNILEIEIEFISNDNLLIELYDANGKFIEQLTRDKIINANKKSYNFDVSHLNSGLYILNFHNNNGRVSYKILKN</sequence>
<dbReference type="InterPro" id="IPR015943">
    <property type="entry name" value="WD40/YVTN_repeat-like_dom_sf"/>
</dbReference>
<name>A0A9X1HZE2_9FLAO</name>
<gene>
    <name evidence="7" type="ORF">LG649_07355</name>
</gene>
<dbReference type="Proteomes" id="UP001139199">
    <property type="component" value="Unassembled WGS sequence"/>
</dbReference>
<evidence type="ECO:0000313" key="7">
    <source>
        <dbReference type="EMBL" id="MCB4798655.1"/>
    </source>
</evidence>
<keyword evidence="1" id="KW-0602">Photosynthesis</keyword>
<evidence type="ECO:0000256" key="1">
    <source>
        <dbReference type="ARBA" id="ARBA00022531"/>
    </source>
</evidence>
<dbReference type="EMBL" id="JAJAPW010000003">
    <property type="protein sequence ID" value="MCB4798655.1"/>
    <property type="molecule type" value="Genomic_DNA"/>
</dbReference>
<proteinExistence type="predicted"/>
<protein>
    <submittedName>
        <fullName evidence="7">T9SS type A sorting domain-containing protein</fullName>
    </submittedName>
</protein>
<feature type="domain" description="Secretion system C-terminal sorting" evidence="6">
    <location>
        <begin position="348"/>
        <end position="421"/>
    </location>
</feature>
<feature type="chain" id="PRO_5040918548" evidence="4">
    <location>
        <begin position="18"/>
        <end position="424"/>
    </location>
</feature>
<evidence type="ECO:0000256" key="4">
    <source>
        <dbReference type="SAM" id="SignalP"/>
    </source>
</evidence>
<keyword evidence="3" id="KW-0604">Photosystem II</keyword>
<keyword evidence="2 4" id="KW-0732">Signal</keyword>
<dbReference type="PANTHER" id="PTHR47199:SF2">
    <property type="entry name" value="PHOTOSYSTEM II STABILITY_ASSEMBLY FACTOR HCF136, CHLOROPLASTIC"/>
    <property type="match status" value="1"/>
</dbReference>
<dbReference type="Gene3D" id="2.130.10.10">
    <property type="entry name" value="YVTN repeat-like/Quinoprotein amine dehydrogenase"/>
    <property type="match status" value="2"/>
</dbReference>
<evidence type="ECO:0000256" key="2">
    <source>
        <dbReference type="ARBA" id="ARBA00022729"/>
    </source>
</evidence>
<dbReference type="NCBIfam" id="TIGR04183">
    <property type="entry name" value="Por_Secre_tail"/>
    <property type="match status" value="1"/>
</dbReference>
<dbReference type="RefSeq" id="WP_226542852.1">
    <property type="nucleotide sequence ID" value="NZ_JAJAPW010000003.1"/>
</dbReference>
<evidence type="ECO:0000259" key="6">
    <source>
        <dbReference type="Pfam" id="PF18962"/>
    </source>
</evidence>
<evidence type="ECO:0000259" key="5">
    <source>
        <dbReference type="Pfam" id="PF14870"/>
    </source>
</evidence>
<comment type="caution">
    <text evidence="7">The sequence shown here is derived from an EMBL/GenBank/DDBJ whole genome shotgun (WGS) entry which is preliminary data.</text>
</comment>
<reference evidence="7" key="1">
    <citation type="submission" date="2021-10" db="EMBL/GenBank/DDBJ databases">
        <title>Tamlana sargassums sp. nov., and Tamlana laminarinivorans sp. nov., two new bacteria isolated from the brown alga.</title>
        <authorList>
            <person name="Li J."/>
        </authorList>
    </citation>
    <scope>NUCLEOTIDE SEQUENCE</scope>
    <source>
        <strain evidence="7">PT2-4</strain>
    </source>
</reference>
<organism evidence="7 8">
    <name type="scientific">Neotamlana laminarinivorans</name>
    <dbReference type="NCBI Taxonomy" id="2883124"/>
    <lineage>
        <taxon>Bacteria</taxon>
        <taxon>Pseudomonadati</taxon>
        <taxon>Bacteroidota</taxon>
        <taxon>Flavobacteriia</taxon>
        <taxon>Flavobacteriales</taxon>
        <taxon>Flavobacteriaceae</taxon>
        <taxon>Neotamlana</taxon>
    </lineage>
</organism>
<dbReference type="Pfam" id="PF18962">
    <property type="entry name" value="Por_Secre_tail"/>
    <property type="match status" value="1"/>
</dbReference>
<dbReference type="InterPro" id="IPR026444">
    <property type="entry name" value="Secre_tail"/>
</dbReference>
<dbReference type="Pfam" id="PF14870">
    <property type="entry name" value="PSII_BNR"/>
    <property type="match status" value="1"/>
</dbReference>